<name>A0A1M4MVT6_9RHOB</name>
<dbReference type="Pfam" id="PF14384">
    <property type="entry name" value="BrnA_antitoxin"/>
    <property type="match status" value="1"/>
</dbReference>
<evidence type="ECO:0000313" key="2">
    <source>
        <dbReference type="Proteomes" id="UP000184085"/>
    </source>
</evidence>
<gene>
    <name evidence="1" type="ORF">KARMA_0760</name>
</gene>
<evidence type="ECO:0000313" key="1">
    <source>
        <dbReference type="EMBL" id="SCM66581.1"/>
    </source>
</evidence>
<sequence length="97" mass="10402">MTKTPLTEADIQAMIASDPDAPEATDEQLAKAVPFTEAFPALAEEMRKNVGGRPKAENPKVAVSLRLDPDVVARFKAQGPGWQTRMNEALRQAAGLG</sequence>
<protein>
    <submittedName>
        <fullName evidence="1">Antitoxin</fullName>
    </submittedName>
</protein>
<dbReference type="AlphaFoldDB" id="A0A1M4MVT6"/>
<keyword evidence="2" id="KW-1185">Reference proteome</keyword>
<dbReference type="EMBL" id="FMJB01000030">
    <property type="protein sequence ID" value="SCM66581.1"/>
    <property type="molecule type" value="Genomic_DNA"/>
</dbReference>
<dbReference type="RefSeq" id="WP_072704319.1">
    <property type="nucleotide sequence ID" value="NZ_FMJB01000030.1"/>
</dbReference>
<proteinExistence type="predicted"/>
<dbReference type="Proteomes" id="UP000184085">
    <property type="component" value="Unassembled WGS sequence"/>
</dbReference>
<organism evidence="1 2">
    <name type="scientific">Donghicola eburneus</name>
    <dbReference type="NCBI Taxonomy" id="393278"/>
    <lineage>
        <taxon>Bacteria</taxon>
        <taxon>Pseudomonadati</taxon>
        <taxon>Pseudomonadota</taxon>
        <taxon>Alphaproteobacteria</taxon>
        <taxon>Rhodobacterales</taxon>
        <taxon>Roseobacteraceae</taxon>
        <taxon>Donghicola</taxon>
    </lineage>
</organism>
<dbReference type="InterPro" id="IPR025528">
    <property type="entry name" value="BrnA_antitoxin"/>
</dbReference>
<accession>A0A1M4MVT6</accession>
<reference evidence="2" key="1">
    <citation type="submission" date="2016-09" db="EMBL/GenBank/DDBJ databases">
        <authorList>
            <person name="Wibberg D."/>
        </authorList>
    </citation>
    <scope>NUCLEOTIDE SEQUENCE [LARGE SCALE GENOMIC DNA]</scope>
</reference>